<comment type="caution">
    <text evidence="12">The sequence shown here is derived from an EMBL/GenBank/DDBJ whole genome shotgun (WGS) entry which is preliminary data.</text>
</comment>
<organism evidence="12 13">
    <name type="scientific">Tenggerimyces flavus</name>
    <dbReference type="NCBI Taxonomy" id="1708749"/>
    <lineage>
        <taxon>Bacteria</taxon>
        <taxon>Bacillati</taxon>
        <taxon>Actinomycetota</taxon>
        <taxon>Actinomycetes</taxon>
        <taxon>Propionibacteriales</taxon>
        <taxon>Nocardioidaceae</taxon>
        <taxon>Tenggerimyces</taxon>
    </lineage>
</organism>
<dbReference type="InterPro" id="IPR011712">
    <property type="entry name" value="Sig_transdc_His_kin_sub3_dim/P"/>
</dbReference>
<evidence type="ECO:0000256" key="1">
    <source>
        <dbReference type="ARBA" id="ARBA00000085"/>
    </source>
</evidence>
<dbReference type="SMART" id="SM00387">
    <property type="entry name" value="HATPase_c"/>
    <property type="match status" value="1"/>
</dbReference>
<dbReference type="Pfam" id="PF02518">
    <property type="entry name" value="HATPase_c"/>
    <property type="match status" value="1"/>
</dbReference>
<keyword evidence="4" id="KW-0808">Transferase</keyword>
<keyword evidence="10" id="KW-0472">Membrane</keyword>
<evidence type="ECO:0000256" key="8">
    <source>
        <dbReference type="ARBA" id="ARBA00023012"/>
    </source>
</evidence>
<dbReference type="InterPro" id="IPR036890">
    <property type="entry name" value="HATPase_C_sf"/>
</dbReference>
<feature type="transmembrane region" description="Helical" evidence="10">
    <location>
        <begin position="101"/>
        <end position="121"/>
    </location>
</feature>
<evidence type="ECO:0000256" key="10">
    <source>
        <dbReference type="SAM" id="Phobius"/>
    </source>
</evidence>
<evidence type="ECO:0000256" key="9">
    <source>
        <dbReference type="SAM" id="Coils"/>
    </source>
</evidence>
<dbReference type="Pfam" id="PF23539">
    <property type="entry name" value="DUF7134"/>
    <property type="match status" value="1"/>
</dbReference>
<dbReference type="Gene3D" id="3.30.565.10">
    <property type="entry name" value="Histidine kinase-like ATPase, C-terminal domain"/>
    <property type="match status" value="1"/>
</dbReference>
<evidence type="ECO:0000256" key="5">
    <source>
        <dbReference type="ARBA" id="ARBA00022741"/>
    </source>
</evidence>
<dbReference type="CDD" id="cd16917">
    <property type="entry name" value="HATPase_UhpB-NarQ-NarX-like"/>
    <property type="match status" value="1"/>
</dbReference>
<keyword evidence="13" id="KW-1185">Reference proteome</keyword>
<accession>A0ABV7YJV5</accession>
<dbReference type="EMBL" id="JBHRZH010000023">
    <property type="protein sequence ID" value="MFC3764274.1"/>
    <property type="molecule type" value="Genomic_DNA"/>
</dbReference>
<dbReference type="Pfam" id="PF07730">
    <property type="entry name" value="HisKA_3"/>
    <property type="match status" value="1"/>
</dbReference>
<evidence type="ECO:0000313" key="12">
    <source>
        <dbReference type="EMBL" id="MFC3764274.1"/>
    </source>
</evidence>
<keyword evidence="3" id="KW-0597">Phosphoprotein</keyword>
<reference evidence="13" key="1">
    <citation type="journal article" date="2019" name="Int. J. Syst. Evol. Microbiol.">
        <title>The Global Catalogue of Microorganisms (GCM) 10K type strain sequencing project: providing services to taxonomists for standard genome sequencing and annotation.</title>
        <authorList>
            <consortium name="The Broad Institute Genomics Platform"/>
            <consortium name="The Broad Institute Genome Sequencing Center for Infectious Disease"/>
            <person name="Wu L."/>
            <person name="Ma J."/>
        </authorList>
    </citation>
    <scope>NUCLEOTIDE SEQUENCE [LARGE SCALE GENOMIC DNA]</scope>
    <source>
        <strain evidence="13">CGMCC 4.7241</strain>
    </source>
</reference>
<dbReference type="GO" id="GO:0016301">
    <property type="term" value="F:kinase activity"/>
    <property type="evidence" value="ECO:0007669"/>
    <property type="project" value="UniProtKB-KW"/>
</dbReference>
<dbReference type="InterPro" id="IPR050482">
    <property type="entry name" value="Sensor_HK_TwoCompSys"/>
</dbReference>
<keyword evidence="5" id="KW-0547">Nucleotide-binding</keyword>
<evidence type="ECO:0000256" key="2">
    <source>
        <dbReference type="ARBA" id="ARBA00012438"/>
    </source>
</evidence>
<evidence type="ECO:0000256" key="3">
    <source>
        <dbReference type="ARBA" id="ARBA00022553"/>
    </source>
</evidence>
<dbReference type="Gene3D" id="1.20.5.1930">
    <property type="match status" value="1"/>
</dbReference>
<gene>
    <name evidence="12" type="ORF">ACFOUW_25790</name>
</gene>
<keyword evidence="7" id="KW-0067">ATP-binding</keyword>
<dbReference type="PANTHER" id="PTHR24421">
    <property type="entry name" value="NITRATE/NITRITE SENSOR PROTEIN NARX-RELATED"/>
    <property type="match status" value="1"/>
</dbReference>
<dbReference type="EC" id="2.7.13.3" evidence="2"/>
<dbReference type="SUPFAM" id="SSF55874">
    <property type="entry name" value="ATPase domain of HSP90 chaperone/DNA topoisomerase II/histidine kinase"/>
    <property type="match status" value="1"/>
</dbReference>
<sequence length="373" mass="39701">MLFERWTRRQLVVLDCVAVALFVLVTIGATSGGWTGLLPAIAALPVAVRRLWPVPVLGLTLLATAVSVGFGVVAEPFFAVAFALYTVAVMLPKRRWVPTRLIGVLGGVGLVAAATVGPVGWLPVQPGQLLGEFVLGFSVVCVGWALGRAVRDRRDYIARVAEEEAERAVTEERLRIARELHDVVAHSMSVITVKAGVAAHVAADRPSEVVDALRVIERTGRETLGEMRHLLDVLRSDGQPTELAPSPGLSRLNELVERAGMAGVRVDLDVRGTADLPHGVELSVYRIVQEAVTNVMKHAAPARCLVRIELAATEVRIDVTDDGPGVRVLPDGGGHGLVGMRERVATYGGTFSAGPRDSGGFAVHALLPYAGSR</sequence>
<feature type="domain" description="Histidine kinase/HSP90-like ATPase" evidence="11">
    <location>
        <begin position="279"/>
        <end position="371"/>
    </location>
</feature>
<protein>
    <recommendedName>
        <fullName evidence="2">histidine kinase</fullName>
        <ecNumber evidence="2">2.7.13.3</ecNumber>
    </recommendedName>
</protein>
<proteinExistence type="predicted"/>
<feature type="transmembrane region" description="Helical" evidence="10">
    <location>
        <begin position="12"/>
        <end position="36"/>
    </location>
</feature>
<dbReference type="InterPro" id="IPR055558">
    <property type="entry name" value="DUF7134"/>
</dbReference>
<dbReference type="InterPro" id="IPR003594">
    <property type="entry name" value="HATPase_dom"/>
</dbReference>
<keyword evidence="10" id="KW-0812">Transmembrane</keyword>
<keyword evidence="6 12" id="KW-0418">Kinase</keyword>
<keyword evidence="8" id="KW-0902">Two-component regulatory system</keyword>
<feature type="transmembrane region" description="Helical" evidence="10">
    <location>
        <begin position="133"/>
        <end position="150"/>
    </location>
</feature>
<comment type="catalytic activity">
    <reaction evidence="1">
        <text>ATP + protein L-histidine = ADP + protein N-phospho-L-histidine.</text>
        <dbReference type="EC" id="2.7.13.3"/>
    </reaction>
</comment>
<evidence type="ECO:0000256" key="7">
    <source>
        <dbReference type="ARBA" id="ARBA00022840"/>
    </source>
</evidence>
<dbReference type="RefSeq" id="WP_205115119.1">
    <property type="nucleotide sequence ID" value="NZ_JAFBCM010000001.1"/>
</dbReference>
<evidence type="ECO:0000259" key="11">
    <source>
        <dbReference type="SMART" id="SM00387"/>
    </source>
</evidence>
<dbReference type="PANTHER" id="PTHR24421:SF10">
    <property type="entry name" value="NITRATE_NITRITE SENSOR PROTEIN NARQ"/>
    <property type="match status" value="1"/>
</dbReference>
<evidence type="ECO:0000256" key="4">
    <source>
        <dbReference type="ARBA" id="ARBA00022679"/>
    </source>
</evidence>
<dbReference type="Proteomes" id="UP001595699">
    <property type="component" value="Unassembled WGS sequence"/>
</dbReference>
<feature type="transmembrane region" description="Helical" evidence="10">
    <location>
        <begin position="56"/>
        <end position="89"/>
    </location>
</feature>
<name>A0ABV7YJV5_9ACTN</name>
<feature type="coiled-coil region" evidence="9">
    <location>
        <begin position="153"/>
        <end position="180"/>
    </location>
</feature>
<keyword evidence="9" id="KW-0175">Coiled coil</keyword>
<evidence type="ECO:0000313" key="13">
    <source>
        <dbReference type="Proteomes" id="UP001595699"/>
    </source>
</evidence>
<evidence type="ECO:0000256" key="6">
    <source>
        <dbReference type="ARBA" id="ARBA00022777"/>
    </source>
</evidence>
<keyword evidence="10" id="KW-1133">Transmembrane helix</keyword>